<dbReference type="InterPro" id="IPR025357">
    <property type="entry name" value="DUF4261"/>
</dbReference>
<proteinExistence type="predicted"/>
<evidence type="ECO:0000313" key="2">
    <source>
        <dbReference type="EMBL" id="KIQ00122.1"/>
    </source>
</evidence>
<dbReference type="RefSeq" id="WP_042554045.1">
    <property type="nucleotide sequence ID" value="NZ_JXQW01000029.1"/>
</dbReference>
<name>A0A0D0KL45_9PSED</name>
<dbReference type="Proteomes" id="UP000032068">
    <property type="component" value="Unassembled WGS sequence"/>
</dbReference>
<dbReference type="AlphaFoldDB" id="A0A0D0KL45"/>
<dbReference type="Pfam" id="PF14080">
    <property type="entry name" value="DUF4261"/>
    <property type="match status" value="1"/>
</dbReference>
<dbReference type="OrthoDB" id="278790at2"/>
<evidence type="ECO:0000259" key="1">
    <source>
        <dbReference type="Pfam" id="PF14080"/>
    </source>
</evidence>
<organism evidence="2 3">
    <name type="scientific">Pseudomonas fulva</name>
    <dbReference type="NCBI Taxonomy" id="47880"/>
    <lineage>
        <taxon>Bacteria</taxon>
        <taxon>Pseudomonadati</taxon>
        <taxon>Pseudomonadota</taxon>
        <taxon>Gammaproteobacteria</taxon>
        <taxon>Pseudomonadales</taxon>
        <taxon>Pseudomonadaceae</taxon>
        <taxon>Pseudomonas</taxon>
    </lineage>
</organism>
<dbReference type="EMBL" id="JXQW01000029">
    <property type="protein sequence ID" value="KIQ00122.1"/>
    <property type="molecule type" value="Genomic_DNA"/>
</dbReference>
<reference evidence="2 3" key="1">
    <citation type="submission" date="2014-12" db="EMBL/GenBank/DDBJ databases">
        <title>16Stimator: statistical estimation of ribosomal gene copy numbers from draft genome assemblies.</title>
        <authorList>
            <person name="Perisin M.A."/>
            <person name="Vetter M."/>
            <person name="Gilbert J.A."/>
            <person name="Bergelson J."/>
        </authorList>
    </citation>
    <scope>NUCLEOTIDE SEQUENCE [LARGE SCALE GENOMIC DNA]</scope>
    <source>
        <strain evidence="2 3">MEJ086</strain>
    </source>
</reference>
<feature type="domain" description="DUF4261" evidence="1">
    <location>
        <begin position="208"/>
        <end position="284"/>
    </location>
</feature>
<protein>
    <submittedName>
        <fullName evidence="2">Membrane protein</fullName>
    </submittedName>
</protein>
<accession>A0A0D0KL45</accession>
<evidence type="ECO:0000313" key="3">
    <source>
        <dbReference type="Proteomes" id="UP000032068"/>
    </source>
</evidence>
<sequence>MSLFSRFFGRQDGSSPDNTELVAKPGIDNPLSLQVVFAQPLRIAEAPLTAALRRYHPSMGDARCDIANEVEQFFALAGWGSHVVKMVGFDHPFPADALENCVAPAHYPQQVKDEVRQQTSHILLYYAGHETDPLEQYVALAAVAGALAGFGALAVLNETAHTSLPAAVFADEDMGEHSLEILRDLPLTMLYCGFVKYQVEGVHGVWMRTYGSDAFGLPDFAALAAGHHEGQRYMDIFNTVLGYLIQSGAHMEAGHTMQIGETEFMRLREPAEGEYYLHGPERVLVAEIIAASEIVSQ</sequence>
<gene>
    <name evidence="2" type="ORF">RU08_11965</name>
</gene>
<comment type="caution">
    <text evidence="2">The sequence shown here is derived from an EMBL/GenBank/DDBJ whole genome shotgun (WGS) entry which is preliminary data.</text>
</comment>